<proteinExistence type="predicted"/>
<dbReference type="Proteomes" id="UP000636938">
    <property type="component" value="Unassembled WGS sequence"/>
</dbReference>
<dbReference type="RefSeq" id="WP_191768233.1">
    <property type="nucleotide sequence ID" value="NZ_JACSQS010000001.1"/>
</dbReference>
<keyword evidence="2" id="KW-1185">Reference proteome</keyword>
<sequence length="130" mass="14430">MTELTTIVAAERRIDIKHPATDEPVGLVITILPDSHPQVRAASRKATNERMLGRGKVTAEKLEAGRLDLLVASVGGWDWQGELTFHGEKPEFSEKGLRSLFKELPWVSDQVDIALGDRAEFFRHADEPTG</sequence>
<gene>
    <name evidence="1" type="ORF">H9654_00740</name>
</gene>
<organism evidence="1 2">
    <name type="scientific">Stenotrophomonas lacuserhaii</name>
    <dbReference type="NCBI Taxonomy" id="2760084"/>
    <lineage>
        <taxon>Bacteria</taxon>
        <taxon>Pseudomonadati</taxon>
        <taxon>Pseudomonadota</taxon>
        <taxon>Gammaproteobacteria</taxon>
        <taxon>Lysobacterales</taxon>
        <taxon>Lysobacteraceae</taxon>
        <taxon>Stenotrophomonas</taxon>
    </lineage>
</organism>
<dbReference type="AlphaFoldDB" id="A0A8X8JYR6"/>
<protein>
    <submittedName>
        <fullName evidence="1">Uncharacterized protein</fullName>
    </submittedName>
</protein>
<accession>A0A8X8JYR6</accession>
<dbReference type="EMBL" id="JACSQS010000001">
    <property type="protein sequence ID" value="MBD7952718.1"/>
    <property type="molecule type" value="Genomic_DNA"/>
</dbReference>
<evidence type="ECO:0000313" key="1">
    <source>
        <dbReference type="EMBL" id="MBD7952718.1"/>
    </source>
</evidence>
<evidence type="ECO:0000313" key="2">
    <source>
        <dbReference type="Proteomes" id="UP000636938"/>
    </source>
</evidence>
<name>A0A8X8JYR6_9GAMM</name>
<comment type="caution">
    <text evidence="1">The sequence shown here is derived from an EMBL/GenBank/DDBJ whole genome shotgun (WGS) entry which is preliminary data.</text>
</comment>
<reference evidence="1 2" key="1">
    <citation type="submission" date="2020-08" db="EMBL/GenBank/DDBJ databases">
        <title>A Genomic Blueprint of the Chicken Gut Microbiome.</title>
        <authorList>
            <person name="Gilroy R."/>
            <person name="Ravi A."/>
            <person name="Getino M."/>
            <person name="Pursley I."/>
            <person name="Horton D.L."/>
            <person name="Alikhan N.-F."/>
            <person name="Baker D."/>
            <person name="Gharbi K."/>
            <person name="Hall N."/>
            <person name="Watson M."/>
            <person name="Adriaenssens E.M."/>
            <person name="Foster-Nyarko E."/>
            <person name="Jarju S."/>
            <person name="Secka A."/>
            <person name="Antonio M."/>
            <person name="Oren A."/>
            <person name="Chaudhuri R."/>
            <person name="La Ragione R.M."/>
            <person name="Hildebrand F."/>
            <person name="Pallen M.J."/>
        </authorList>
    </citation>
    <scope>NUCLEOTIDE SEQUENCE [LARGE SCALE GENOMIC DNA]</scope>
    <source>
        <strain evidence="1 2">Sa5BUN4</strain>
    </source>
</reference>